<feature type="region of interest" description="Disordered" evidence="1">
    <location>
        <begin position="108"/>
        <end position="127"/>
    </location>
</feature>
<name>A0A4E0RDT3_FASHE</name>
<organism evidence="2 3">
    <name type="scientific">Fasciola hepatica</name>
    <name type="common">Liver fluke</name>
    <dbReference type="NCBI Taxonomy" id="6192"/>
    <lineage>
        <taxon>Eukaryota</taxon>
        <taxon>Metazoa</taxon>
        <taxon>Spiralia</taxon>
        <taxon>Lophotrochozoa</taxon>
        <taxon>Platyhelminthes</taxon>
        <taxon>Trematoda</taxon>
        <taxon>Digenea</taxon>
        <taxon>Plagiorchiida</taxon>
        <taxon>Echinostomata</taxon>
        <taxon>Echinostomatoidea</taxon>
        <taxon>Fasciolidae</taxon>
        <taxon>Fasciola</taxon>
    </lineage>
</organism>
<dbReference type="AlphaFoldDB" id="A0A4E0RDT3"/>
<gene>
    <name evidence="2" type="ORF">D915_003565</name>
</gene>
<proteinExistence type="predicted"/>
<feature type="region of interest" description="Disordered" evidence="1">
    <location>
        <begin position="504"/>
        <end position="596"/>
    </location>
</feature>
<evidence type="ECO:0000313" key="3">
    <source>
        <dbReference type="Proteomes" id="UP000230066"/>
    </source>
</evidence>
<evidence type="ECO:0000313" key="2">
    <source>
        <dbReference type="EMBL" id="THD25686.1"/>
    </source>
</evidence>
<reference evidence="2" key="1">
    <citation type="submission" date="2019-03" db="EMBL/GenBank/DDBJ databases">
        <title>Improved annotation for the trematode Fasciola hepatica.</title>
        <authorList>
            <person name="Choi Y.-J."/>
            <person name="Martin J."/>
            <person name="Mitreva M."/>
        </authorList>
    </citation>
    <scope>NUCLEOTIDE SEQUENCE [LARGE SCALE GENOMIC DNA]</scope>
</reference>
<keyword evidence="3" id="KW-1185">Reference proteome</keyword>
<accession>A0A4E0RDT3</accession>
<feature type="compositionally biased region" description="Basic and acidic residues" evidence="1">
    <location>
        <begin position="551"/>
        <end position="561"/>
    </location>
</feature>
<sequence length="638" mass="73869">MGHNTDFMIRYNLAKFILQYVDYFGCVDANSRKRNGRVRQLGDFLEKRFREHVCSSKLNPKNFPVSEKILNPLHKSDETYDECLYMSAGLEEILRRFYQGRGRNKKQLKKNEKCKASKSKSGEAPRRDHYISKLPGEFFKMMNDEYFRETVRQIEGITQVLGVMWHPTRPVESVGQYAIAKHASIHYILSTHAILPSAECFTPGDIQRIMHLPMEWIGALPRQEDTRCITKFIARFAELFARKPAKDSDEPEDPLDRHARHCGQRVFLDIIRYACDGTIPPKNKPRARRSLSSGLKSPSVYQMGEDEYEKYPPLDWADQLTRRNVKIITIPRSRPPTKVVEHGFRRPVKNKHIKQEHILFVSVDESTIMKESNQIIATLEVVHPGEPQNLVRFAKTRALKRGALQVICPTMQDLRKREPETLETRILREENSFEDLVLNLPHRAYGIHQLEKIQTSVLAGIKPPPVDTSWLKDPTTISPTEKWSATWDPNRRIHLENAVRNDRLPNISITHGPTLQARKAKGQHSSARSTRASERKGNRLSGTQTRSHPAHRNERRYDRRRPSSSRHSQMSGGRRASKSFARNTPASGRQNNNFNTQVKLPFLNTSMNGSFVSIKKQTDDKLFPDHYDRDFPMRLRWT</sequence>
<dbReference type="EMBL" id="JXXN02001031">
    <property type="protein sequence ID" value="THD25686.1"/>
    <property type="molecule type" value="Genomic_DNA"/>
</dbReference>
<protein>
    <submittedName>
        <fullName evidence="2">Uncharacterized protein</fullName>
    </submittedName>
</protein>
<feature type="compositionally biased region" description="Polar residues" evidence="1">
    <location>
        <begin position="580"/>
        <end position="596"/>
    </location>
</feature>
<feature type="compositionally biased region" description="Low complexity" evidence="1">
    <location>
        <begin position="565"/>
        <end position="574"/>
    </location>
</feature>
<dbReference type="Proteomes" id="UP000230066">
    <property type="component" value="Unassembled WGS sequence"/>
</dbReference>
<feature type="compositionally biased region" description="Basic and acidic residues" evidence="1">
    <location>
        <begin position="109"/>
        <end position="127"/>
    </location>
</feature>
<evidence type="ECO:0000256" key="1">
    <source>
        <dbReference type="SAM" id="MobiDB-lite"/>
    </source>
</evidence>
<comment type="caution">
    <text evidence="2">The sequence shown here is derived from an EMBL/GenBank/DDBJ whole genome shotgun (WGS) entry which is preliminary data.</text>
</comment>